<feature type="region of interest" description="Disordered" evidence="1">
    <location>
        <begin position="611"/>
        <end position="641"/>
    </location>
</feature>
<accession>A0ABM1E3H4</accession>
<evidence type="ECO:0000256" key="1">
    <source>
        <dbReference type="SAM" id="MobiDB-lite"/>
    </source>
</evidence>
<feature type="compositionally biased region" description="Low complexity" evidence="1">
    <location>
        <begin position="1"/>
        <end position="17"/>
    </location>
</feature>
<sequence>MARSMSPKRSPKQSSRSQRSRSHSRNHSHSRHSDSGSRGVKGHKKSAPGSDTKNRSGSRKHGRSSRSASHSRRYSSRSLMRSKSRSASPRRREHRSRSPAMKRRESNSPHRRRKASPGGASPMHSGSHTQMNVTSRSDSHKLAKTHQRRSSISKSPKNTASESPSREWKKKVDIRREYHRSRSRSNSLPIDKFVSQRKSPSPDGAGKWASRSHNRRPRNSSPSITKGHRSRSYERGSKWRVGARSRSGSPRPQKSARASSPISIYKELANKSATVEDRHYAKKTFEPPENFTIKITRVKEPSSPQTKSIEIDRVYLPRKKGEGVKPLFERQELRSIAHLDFTDRDTKQESKKVISVSSRGDGTQYKPIGSSEMHMTGTLLSNRWKAMMAHAQDDNRVVDVVAPKAMARSRSRSPISKTVFHVSTRYPDKSQEPRGTAYRRQPSGKHLTTGDLRHSLQGRREDMRGGDDRSRPKRGSGEDLRLNIEERRAKRHMDDNDYEMGRSRGREGQDRRISSTTSPAQSRDARLHQPERRPERPWRGRDMPQRLPDFSRRPDKGQFEVPEWVQNPEMIPKGGYYYEHDDRDVAGPEGMSGMFGSDWSRGRGSRFFRGSTYRGRFGGAPRGGYRGNFRGRGGFRGRGPSFFREKSVEREWKHDKYLDTETEDTGEKPTSTT</sequence>
<evidence type="ECO:0000313" key="2">
    <source>
        <dbReference type="Proteomes" id="UP000695022"/>
    </source>
</evidence>
<feature type="region of interest" description="Disordered" evidence="1">
    <location>
        <begin position="654"/>
        <end position="673"/>
    </location>
</feature>
<organism evidence="2 3">
    <name type="scientific">Priapulus caudatus</name>
    <name type="common">Priapulid worm</name>
    <dbReference type="NCBI Taxonomy" id="37621"/>
    <lineage>
        <taxon>Eukaryota</taxon>
        <taxon>Metazoa</taxon>
        <taxon>Ecdysozoa</taxon>
        <taxon>Scalidophora</taxon>
        <taxon>Priapulida</taxon>
        <taxon>Priapulimorpha</taxon>
        <taxon>Priapulimorphida</taxon>
        <taxon>Priapulidae</taxon>
        <taxon>Priapulus</taxon>
    </lineage>
</organism>
<feature type="compositionally biased region" description="Basic residues" evidence="1">
    <location>
        <begin position="18"/>
        <end position="30"/>
    </location>
</feature>
<dbReference type="RefSeq" id="XP_014666745.1">
    <property type="nucleotide sequence ID" value="XM_014811259.1"/>
</dbReference>
<feature type="compositionally biased region" description="Basic residues" evidence="1">
    <location>
        <begin position="142"/>
        <end position="151"/>
    </location>
</feature>
<feature type="compositionally biased region" description="Polar residues" evidence="1">
    <location>
        <begin position="152"/>
        <end position="163"/>
    </location>
</feature>
<feature type="compositionally biased region" description="Polar residues" evidence="1">
    <location>
        <begin position="246"/>
        <end position="262"/>
    </location>
</feature>
<feature type="compositionally biased region" description="Basic and acidic residues" evidence="1">
    <location>
        <begin position="523"/>
        <end position="558"/>
    </location>
</feature>
<evidence type="ECO:0000313" key="3">
    <source>
        <dbReference type="RefSeq" id="XP_014666745.1"/>
    </source>
</evidence>
<feature type="compositionally biased region" description="Gly residues" evidence="1">
    <location>
        <begin position="616"/>
        <end position="637"/>
    </location>
</feature>
<feature type="compositionally biased region" description="Basic and acidic residues" evidence="1">
    <location>
        <begin position="164"/>
        <end position="176"/>
    </location>
</feature>
<feature type="region of interest" description="Disordered" evidence="1">
    <location>
        <begin position="345"/>
        <end position="370"/>
    </location>
</feature>
<feature type="compositionally biased region" description="Basic residues" evidence="1">
    <location>
        <begin position="56"/>
        <end position="101"/>
    </location>
</feature>
<feature type="compositionally biased region" description="Polar residues" evidence="1">
    <location>
        <begin position="124"/>
        <end position="136"/>
    </location>
</feature>
<dbReference type="GeneID" id="106808487"/>
<proteinExistence type="predicted"/>
<gene>
    <name evidence="3" type="primary">LOC106808487</name>
</gene>
<feature type="region of interest" description="Disordered" evidence="1">
    <location>
        <begin position="1"/>
        <end position="263"/>
    </location>
</feature>
<name>A0ABM1E3H4_PRICU</name>
<protein>
    <submittedName>
        <fullName evidence="3">E3 ubiquitin-protein ligase RBBP6-like isoform X2</fullName>
    </submittedName>
</protein>
<reference evidence="3" key="1">
    <citation type="submission" date="2025-08" db="UniProtKB">
        <authorList>
            <consortium name="RefSeq"/>
        </authorList>
    </citation>
    <scope>IDENTIFICATION</scope>
</reference>
<dbReference type="Proteomes" id="UP000695022">
    <property type="component" value="Unplaced"/>
</dbReference>
<keyword evidence="2" id="KW-1185">Reference proteome</keyword>
<feature type="region of interest" description="Disordered" evidence="1">
    <location>
        <begin position="406"/>
        <end position="565"/>
    </location>
</feature>
<feature type="compositionally biased region" description="Basic and acidic residues" evidence="1">
    <location>
        <begin position="451"/>
        <end position="513"/>
    </location>
</feature>